<evidence type="ECO:0000256" key="6">
    <source>
        <dbReference type="SAM" id="Phobius"/>
    </source>
</evidence>
<dbReference type="AlphaFoldDB" id="A0AA35LP64"/>
<feature type="transmembrane region" description="Helical" evidence="6">
    <location>
        <begin position="217"/>
        <end position="239"/>
    </location>
</feature>
<evidence type="ECO:0000256" key="4">
    <source>
        <dbReference type="ARBA" id="ARBA00022989"/>
    </source>
</evidence>
<accession>A0AA35LP64</accession>
<comment type="caution">
    <text evidence="8">The sequence shown here is derived from an EMBL/GenBank/DDBJ whole genome shotgun (WGS) entry which is preliminary data.</text>
</comment>
<feature type="transmembrane region" description="Helical" evidence="6">
    <location>
        <begin position="338"/>
        <end position="358"/>
    </location>
</feature>
<dbReference type="GO" id="GO:0022857">
    <property type="term" value="F:transmembrane transporter activity"/>
    <property type="evidence" value="ECO:0007669"/>
    <property type="project" value="InterPro"/>
</dbReference>
<keyword evidence="9" id="KW-1185">Reference proteome</keyword>
<dbReference type="PROSITE" id="PS50850">
    <property type="entry name" value="MFS"/>
    <property type="match status" value="1"/>
</dbReference>
<reference evidence="8" key="1">
    <citation type="submission" date="2023-01" db="EMBL/GenBank/DDBJ databases">
        <authorList>
            <person name="Piombo E."/>
        </authorList>
    </citation>
    <scope>NUCLEOTIDE SEQUENCE</scope>
</reference>
<dbReference type="GO" id="GO:0016020">
    <property type="term" value="C:membrane"/>
    <property type="evidence" value="ECO:0007669"/>
    <property type="project" value="UniProtKB-SubCell"/>
</dbReference>
<dbReference type="Proteomes" id="UP001160390">
    <property type="component" value="Unassembled WGS sequence"/>
</dbReference>
<gene>
    <name evidence="8" type="ORF">CCHLO57077_00018924</name>
</gene>
<feature type="transmembrane region" description="Helical" evidence="6">
    <location>
        <begin position="186"/>
        <end position="205"/>
    </location>
</feature>
<sequence>MASVVDKKSHLSELTYTPPSAEREVLERLPSVASGTFFPVAVDLELERQALKKFDMFLLPQLALLTILAYLDRTNIGNAKVFGFAEGLKLKGNEFNNLVTFFYITYIVCDVLWVISIQRFGANRVLAVAMVGWSAATFGTGFTHSYGQAMACRLILGAFESGLLPCMIFIISTVWSRHQQAKRVAVIYCATTISGAFGGLIAYGIQTMGTRLGLEAWRWLFIIEGAISMAVGCVFFITIPVSAEKAWFLNDEQAECMRAKKERDAAFKGEAKLELKHVRAALKDPLVYLTGFSLFASSLPLLGFGTFLPAIILGFGYVNIPQTLFPATADNINRYRSIQVNYLTIPIYVLATISVAIVSFMSDRTKKRAIFLFALPIPVLIGYSIALGTANNAAGYFSMFLCGMGIFPFNCIMLAWFSTNVSPDAKRSVGLPIAASIANISGVLSGQIYPPSDAPRYISGNAVSLGLEAVALTGVGLMVLLLKWRMARKNRMLQDGSGDDKEGDAALSFKYAF</sequence>
<feature type="transmembrane region" description="Helical" evidence="6">
    <location>
        <begin position="370"/>
        <end position="390"/>
    </location>
</feature>
<keyword evidence="3 6" id="KW-0812">Transmembrane</keyword>
<feature type="transmembrane region" description="Helical" evidence="6">
    <location>
        <begin position="462"/>
        <end position="482"/>
    </location>
</feature>
<dbReference type="InterPro" id="IPR036259">
    <property type="entry name" value="MFS_trans_sf"/>
</dbReference>
<dbReference type="EMBL" id="CABFNP030000386">
    <property type="protein sequence ID" value="CAI6013767.1"/>
    <property type="molecule type" value="Genomic_DNA"/>
</dbReference>
<dbReference type="PANTHER" id="PTHR43791:SF24">
    <property type="entry name" value="NICOTINIC ACID PLASMA MEMBRANE TRANSPORTER"/>
    <property type="match status" value="1"/>
</dbReference>
<dbReference type="InterPro" id="IPR020846">
    <property type="entry name" value="MFS_dom"/>
</dbReference>
<organism evidence="8 9">
    <name type="scientific">Clonostachys chloroleuca</name>
    <dbReference type="NCBI Taxonomy" id="1926264"/>
    <lineage>
        <taxon>Eukaryota</taxon>
        <taxon>Fungi</taxon>
        <taxon>Dikarya</taxon>
        <taxon>Ascomycota</taxon>
        <taxon>Pezizomycotina</taxon>
        <taxon>Sordariomycetes</taxon>
        <taxon>Hypocreomycetidae</taxon>
        <taxon>Hypocreales</taxon>
        <taxon>Bionectriaceae</taxon>
        <taxon>Clonostachys</taxon>
    </lineage>
</organism>
<comment type="subcellular location">
    <subcellularLocation>
        <location evidence="1">Membrane</location>
        <topology evidence="1">Multi-pass membrane protein</topology>
    </subcellularLocation>
</comment>
<dbReference type="SUPFAM" id="SSF103473">
    <property type="entry name" value="MFS general substrate transporter"/>
    <property type="match status" value="1"/>
</dbReference>
<dbReference type="Gene3D" id="1.20.1250.20">
    <property type="entry name" value="MFS general substrate transporter like domains"/>
    <property type="match status" value="2"/>
</dbReference>
<feature type="transmembrane region" description="Helical" evidence="6">
    <location>
        <begin position="124"/>
        <end position="142"/>
    </location>
</feature>
<evidence type="ECO:0000256" key="5">
    <source>
        <dbReference type="ARBA" id="ARBA00023136"/>
    </source>
</evidence>
<dbReference type="FunFam" id="1.20.1250.20:FF:000018">
    <property type="entry name" value="MFS transporter permease"/>
    <property type="match status" value="1"/>
</dbReference>
<dbReference type="PANTHER" id="PTHR43791">
    <property type="entry name" value="PERMEASE-RELATED"/>
    <property type="match status" value="1"/>
</dbReference>
<feature type="transmembrane region" description="Helical" evidence="6">
    <location>
        <begin position="98"/>
        <end position="117"/>
    </location>
</feature>
<keyword evidence="5 6" id="KW-0472">Membrane</keyword>
<feature type="transmembrane region" description="Helical" evidence="6">
    <location>
        <begin position="154"/>
        <end position="174"/>
    </location>
</feature>
<evidence type="ECO:0000256" key="2">
    <source>
        <dbReference type="ARBA" id="ARBA00022448"/>
    </source>
</evidence>
<evidence type="ECO:0000256" key="3">
    <source>
        <dbReference type="ARBA" id="ARBA00022692"/>
    </source>
</evidence>
<evidence type="ECO:0000256" key="1">
    <source>
        <dbReference type="ARBA" id="ARBA00004141"/>
    </source>
</evidence>
<name>A0AA35LP64_9HYPO</name>
<keyword evidence="4 6" id="KW-1133">Transmembrane helix</keyword>
<dbReference type="InterPro" id="IPR011701">
    <property type="entry name" value="MFS"/>
</dbReference>
<feature type="transmembrane region" description="Helical" evidence="6">
    <location>
        <begin position="396"/>
        <end position="417"/>
    </location>
</feature>
<proteinExistence type="predicted"/>
<dbReference type="Pfam" id="PF07690">
    <property type="entry name" value="MFS_1"/>
    <property type="match status" value="1"/>
</dbReference>
<evidence type="ECO:0000259" key="7">
    <source>
        <dbReference type="PROSITE" id="PS50850"/>
    </source>
</evidence>
<protein>
    <recommendedName>
        <fullName evidence="7">Major facilitator superfamily (MFS) profile domain-containing protein</fullName>
    </recommendedName>
</protein>
<evidence type="ECO:0000313" key="9">
    <source>
        <dbReference type="Proteomes" id="UP001160390"/>
    </source>
</evidence>
<feature type="domain" description="Major facilitator superfamily (MFS) profile" evidence="7">
    <location>
        <begin position="58"/>
        <end position="491"/>
    </location>
</feature>
<evidence type="ECO:0000313" key="8">
    <source>
        <dbReference type="EMBL" id="CAI6013767.1"/>
    </source>
</evidence>
<keyword evidence="2" id="KW-0813">Transport</keyword>
<feature type="transmembrane region" description="Helical" evidence="6">
    <location>
        <begin position="286"/>
        <end position="318"/>
    </location>
</feature>